<feature type="coiled-coil region" evidence="1">
    <location>
        <begin position="52"/>
        <end position="100"/>
    </location>
</feature>
<keyword evidence="2" id="KW-1185">Reference proteome</keyword>
<dbReference type="AlphaFoldDB" id="A0A7I4XTF8"/>
<evidence type="ECO:0000256" key="1">
    <source>
        <dbReference type="SAM" id="Coils"/>
    </source>
</evidence>
<evidence type="ECO:0000313" key="3">
    <source>
        <dbReference type="WBParaSite" id="HCON_00009220-00001"/>
    </source>
</evidence>
<proteinExistence type="predicted"/>
<dbReference type="Proteomes" id="UP000025227">
    <property type="component" value="Unplaced"/>
</dbReference>
<name>A0A7I4XTF8_HAECO</name>
<sequence length="145" mass="16461">MNGRKVLDLTPMCYDLPFGSESDSSTTTNGYCSDLNDDDTREKGCCQNCLSEESFKKKLSDLDAAIEEAQQIALANAEQYKKRLLKRQDLKEKFELLEKELTPVMYLLREVLAKEDQLSRVRVDLLMGRHPQLFTKPPGAPSSPE</sequence>
<keyword evidence="1" id="KW-0175">Coiled coil</keyword>
<accession>A0A7I4XTF8</accession>
<organism evidence="2 3">
    <name type="scientific">Haemonchus contortus</name>
    <name type="common">Barber pole worm</name>
    <dbReference type="NCBI Taxonomy" id="6289"/>
    <lineage>
        <taxon>Eukaryota</taxon>
        <taxon>Metazoa</taxon>
        <taxon>Ecdysozoa</taxon>
        <taxon>Nematoda</taxon>
        <taxon>Chromadorea</taxon>
        <taxon>Rhabditida</taxon>
        <taxon>Rhabditina</taxon>
        <taxon>Rhabditomorpha</taxon>
        <taxon>Strongyloidea</taxon>
        <taxon>Trichostrongylidae</taxon>
        <taxon>Haemonchus</taxon>
    </lineage>
</organism>
<protein>
    <submittedName>
        <fullName evidence="3">RAB6-interacting golgin</fullName>
    </submittedName>
</protein>
<dbReference type="OrthoDB" id="10426962at2759"/>
<dbReference type="WBParaSite" id="HCON_00009220-00001">
    <property type="protein sequence ID" value="HCON_00009220-00001"/>
    <property type="gene ID" value="HCON_00009220"/>
</dbReference>
<evidence type="ECO:0000313" key="2">
    <source>
        <dbReference type="Proteomes" id="UP000025227"/>
    </source>
</evidence>
<dbReference type="OMA" id="TREKGCC"/>
<reference evidence="3" key="1">
    <citation type="submission" date="2020-12" db="UniProtKB">
        <authorList>
            <consortium name="WormBaseParasite"/>
        </authorList>
    </citation>
    <scope>IDENTIFICATION</scope>
    <source>
        <strain evidence="3">MHco3</strain>
    </source>
</reference>